<dbReference type="GeneID" id="77958203"/>
<sequence>MSIIILEGCDCVGKTTFAEMLAEKTGFEIVKGSSFEISELGADGMFEHMTNLLDKENIIIDRFFYSNLVYGKLFNYPMMSPNQYDELVEKLDSKALLLYLHAPTGTIKHRMMSRGDDMVKTENVDSIIDEYIKVLYGDFRPKMKLVIDTTTSDFNIATAMVKEIIEQDMVKTYIKNT</sequence>
<accession>A0A3G3BVU8</accession>
<gene>
    <name evidence="1" type="primary">yorR</name>
    <name evidence="1" type="ORF">vBBcoS136_00250</name>
</gene>
<keyword evidence="2" id="KW-1185">Reference proteome</keyword>
<evidence type="ECO:0000313" key="2">
    <source>
        <dbReference type="Proteomes" id="UP000274199"/>
    </source>
</evidence>
<dbReference type="KEGG" id="vg:77958203"/>
<dbReference type="Gene3D" id="3.40.50.300">
    <property type="entry name" value="P-loop containing nucleotide triphosphate hydrolases"/>
    <property type="match status" value="1"/>
</dbReference>
<dbReference type="EMBL" id="MH884508">
    <property type="protein sequence ID" value="AYP68364.1"/>
    <property type="molecule type" value="Genomic_DNA"/>
</dbReference>
<organism evidence="1 2">
    <name type="scientific">Bacillus phage vB_BcoS-136</name>
    <dbReference type="NCBI Taxonomy" id="2419619"/>
    <lineage>
        <taxon>Viruses</taxon>
        <taxon>Duplodnaviria</taxon>
        <taxon>Heunggongvirae</taxon>
        <taxon>Uroviricota</taxon>
        <taxon>Caudoviricetes</taxon>
        <taxon>Heleneionescovirinae</taxon>
        <taxon>Kenyattavirus</taxon>
        <taxon>Kenyattavirus kv136</taxon>
    </lineage>
</organism>
<dbReference type="SUPFAM" id="SSF52540">
    <property type="entry name" value="P-loop containing nucleoside triphosphate hydrolases"/>
    <property type="match status" value="1"/>
</dbReference>
<dbReference type="InterPro" id="IPR027417">
    <property type="entry name" value="P-loop_NTPase"/>
</dbReference>
<evidence type="ECO:0000313" key="1">
    <source>
        <dbReference type="EMBL" id="AYP68364.1"/>
    </source>
</evidence>
<reference evidence="1 2" key="1">
    <citation type="submission" date="2018-09" db="EMBL/GenBank/DDBJ databases">
        <title>Comparative Genomic Analysis of Eight Novel Haloalkaliphilic Bacteriophages from Lake Elmenteita, Kenya.</title>
        <authorList>
            <person name="Akhwale J.K."/>
        </authorList>
    </citation>
    <scope>NUCLEOTIDE SEQUENCE [LARGE SCALE GENOMIC DNA]</scope>
</reference>
<dbReference type="RefSeq" id="YP_010681612.1">
    <property type="nucleotide sequence ID" value="NC_071049.1"/>
</dbReference>
<name>A0A3G3BVU8_9CAUD</name>
<protein>
    <submittedName>
        <fullName evidence="1">Uncharacterized protein</fullName>
    </submittedName>
</protein>
<dbReference type="Proteomes" id="UP000274199">
    <property type="component" value="Segment"/>
</dbReference>
<proteinExistence type="predicted"/>